<dbReference type="InterPro" id="IPR050563">
    <property type="entry name" value="4-hydroxybenzoyl-CoA_TE"/>
</dbReference>
<accession>A0A556MR03</accession>
<organism evidence="1 2">
    <name type="scientific">Fluviicola chungangensis</name>
    <dbReference type="NCBI Taxonomy" id="2597671"/>
    <lineage>
        <taxon>Bacteria</taxon>
        <taxon>Pseudomonadati</taxon>
        <taxon>Bacteroidota</taxon>
        <taxon>Flavobacteriia</taxon>
        <taxon>Flavobacteriales</taxon>
        <taxon>Crocinitomicaceae</taxon>
        <taxon>Fluviicola</taxon>
    </lineage>
</organism>
<evidence type="ECO:0000313" key="2">
    <source>
        <dbReference type="Proteomes" id="UP000316008"/>
    </source>
</evidence>
<dbReference type="OrthoDB" id="9791529at2"/>
<dbReference type="CDD" id="cd00586">
    <property type="entry name" value="4HBT"/>
    <property type="match status" value="1"/>
</dbReference>
<proteinExistence type="predicted"/>
<gene>
    <name evidence="1" type="ORF">FO442_11405</name>
</gene>
<dbReference type="Gene3D" id="3.10.129.10">
    <property type="entry name" value="Hotdog Thioesterase"/>
    <property type="match status" value="1"/>
</dbReference>
<dbReference type="SUPFAM" id="SSF54637">
    <property type="entry name" value="Thioesterase/thiol ester dehydrase-isomerase"/>
    <property type="match status" value="1"/>
</dbReference>
<dbReference type="Pfam" id="PF13279">
    <property type="entry name" value="4HBT_2"/>
    <property type="match status" value="1"/>
</dbReference>
<comment type="caution">
    <text evidence="1">The sequence shown here is derived from an EMBL/GenBank/DDBJ whole genome shotgun (WGS) entry which is preliminary data.</text>
</comment>
<dbReference type="InterPro" id="IPR029069">
    <property type="entry name" value="HotDog_dom_sf"/>
</dbReference>
<dbReference type="Proteomes" id="UP000316008">
    <property type="component" value="Unassembled WGS sequence"/>
</dbReference>
<name>A0A556MR03_9FLAO</name>
<dbReference type="PANTHER" id="PTHR31793:SF24">
    <property type="entry name" value="LONG-CHAIN ACYL-COA THIOESTERASE FADM"/>
    <property type="match status" value="1"/>
</dbReference>
<dbReference type="AlphaFoldDB" id="A0A556MR03"/>
<evidence type="ECO:0000313" key="1">
    <source>
        <dbReference type="EMBL" id="TSJ42366.1"/>
    </source>
</evidence>
<dbReference type="RefSeq" id="WP_144333321.1">
    <property type="nucleotide sequence ID" value="NZ_VLPL01000005.1"/>
</dbReference>
<sequence length="135" mass="15973">MLDSYRLQVRFSDCDMMQHVNNAVYLNYFEEARIHYFRQMLGTDWDWKKTGVILRKNELEYLKPVFLHEPVEIFVYLKHIGEKSFTLSYEVKVLNEVKTTGSSVLVCYDSANKCSIPIPKRMRDALGRLSLKLEQ</sequence>
<dbReference type="EMBL" id="VLPL01000005">
    <property type="protein sequence ID" value="TSJ42366.1"/>
    <property type="molecule type" value="Genomic_DNA"/>
</dbReference>
<reference evidence="1 2" key="1">
    <citation type="submission" date="2019-07" db="EMBL/GenBank/DDBJ databases">
        <authorList>
            <person name="Huq M.A."/>
        </authorList>
    </citation>
    <scope>NUCLEOTIDE SEQUENCE [LARGE SCALE GENOMIC DNA]</scope>
    <source>
        <strain evidence="1 2">MAH-3</strain>
    </source>
</reference>
<dbReference type="GO" id="GO:0047617">
    <property type="term" value="F:fatty acyl-CoA hydrolase activity"/>
    <property type="evidence" value="ECO:0007669"/>
    <property type="project" value="TreeGrafter"/>
</dbReference>
<keyword evidence="2" id="KW-1185">Reference proteome</keyword>
<protein>
    <submittedName>
        <fullName evidence="1">Acyl-CoA thioesterase</fullName>
    </submittedName>
</protein>
<dbReference type="PANTHER" id="PTHR31793">
    <property type="entry name" value="4-HYDROXYBENZOYL-COA THIOESTERASE FAMILY MEMBER"/>
    <property type="match status" value="1"/>
</dbReference>